<protein>
    <recommendedName>
        <fullName evidence="3">Small integral membrane protein 8</fullName>
    </recommendedName>
</protein>
<dbReference type="InterPro" id="IPR026686">
    <property type="entry name" value="UPF0708"/>
</dbReference>
<organism evidence="8 9">
    <name type="scientific">Polyplax serrata</name>
    <name type="common">Common mouse louse</name>
    <dbReference type="NCBI Taxonomy" id="468196"/>
    <lineage>
        <taxon>Eukaryota</taxon>
        <taxon>Metazoa</taxon>
        <taxon>Ecdysozoa</taxon>
        <taxon>Arthropoda</taxon>
        <taxon>Hexapoda</taxon>
        <taxon>Insecta</taxon>
        <taxon>Pterygota</taxon>
        <taxon>Neoptera</taxon>
        <taxon>Paraneoptera</taxon>
        <taxon>Psocodea</taxon>
        <taxon>Troctomorpha</taxon>
        <taxon>Phthiraptera</taxon>
        <taxon>Anoplura</taxon>
        <taxon>Polyplacidae</taxon>
        <taxon>Polyplax</taxon>
    </lineage>
</organism>
<evidence type="ECO:0000256" key="2">
    <source>
        <dbReference type="ARBA" id="ARBA00009328"/>
    </source>
</evidence>
<evidence type="ECO:0000313" key="8">
    <source>
        <dbReference type="EMBL" id="KAK6638639.1"/>
    </source>
</evidence>
<gene>
    <name evidence="8" type="ORF">RUM43_006906</name>
</gene>
<evidence type="ECO:0000256" key="5">
    <source>
        <dbReference type="ARBA" id="ARBA00022989"/>
    </source>
</evidence>
<sequence>MTEEKKSTPGDGIRSMKTSNLFRALNFELYVKPNNIVMGMGATAFVAFLGYIVYMRYKYEKMGYYPSVNVDGTEQYHKRRSNWD</sequence>
<name>A0AAN8P506_POLSC</name>
<comment type="subcellular location">
    <subcellularLocation>
        <location evidence="1">Membrane</location>
        <topology evidence="1">Single-pass membrane protein</topology>
    </subcellularLocation>
</comment>
<evidence type="ECO:0000256" key="3">
    <source>
        <dbReference type="ARBA" id="ARBA00014451"/>
    </source>
</evidence>
<dbReference type="PANTHER" id="PTHR14274:SF1">
    <property type="entry name" value="SMALL INTEGRAL MEMBRANE PROTEIN 8"/>
    <property type="match status" value="1"/>
</dbReference>
<reference evidence="8 9" key="1">
    <citation type="submission" date="2023-10" db="EMBL/GenBank/DDBJ databases">
        <title>Genomes of two closely related lineages of the louse Polyplax serrata with different host specificities.</title>
        <authorList>
            <person name="Martinu J."/>
            <person name="Tarabai H."/>
            <person name="Stefka J."/>
            <person name="Hypsa V."/>
        </authorList>
    </citation>
    <scope>NUCLEOTIDE SEQUENCE [LARGE SCALE GENOMIC DNA]</scope>
    <source>
        <strain evidence="8">HR10_N</strain>
    </source>
</reference>
<dbReference type="AlphaFoldDB" id="A0AAN8P506"/>
<evidence type="ECO:0000256" key="6">
    <source>
        <dbReference type="ARBA" id="ARBA00023136"/>
    </source>
</evidence>
<dbReference type="EMBL" id="JAWJWE010000003">
    <property type="protein sequence ID" value="KAK6638639.1"/>
    <property type="molecule type" value="Genomic_DNA"/>
</dbReference>
<evidence type="ECO:0000256" key="4">
    <source>
        <dbReference type="ARBA" id="ARBA00022692"/>
    </source>
</evidence>
<dbReference type="GO" id="GO:0016020">
    <property type="term" value="C:membrane"/>
    <property type="evidence" value="ECO:0007669"/>
    <property type="project" value="UniProtKB-SubCell"/>
</dbReference>
<dbReference type="Pfam" id="PF14937">
    <property type="entry name" value="DUF4500"/>
    <property type="match status" value="1"/>
</dbReference>
<proteinExistence type="inferred from homology"/>
<evidence type="ECO:0000313" key="9">
    <source>
        <dbReference type="Proteomes" id="UP001372834"/>
    </source>
</evidence>
<comment type="similarity">
    <text evidence="2">Belongs to the SMIM8 family.</text>
</comment>
<keyword evidence="4 7" id="KW-0812">Transmembrane</keyword>
<feature type="transmembrane region" description="Helical" evidence="7">
    <location>
        <begin position="36"/>
        <end position="54"/>
    </location>
</feature>
<evidence type="ECO:0000256" key="7">
    <source>
        <dbReference type="SAM" id="Phobius"/>
    </source>
</evidence>
<dbReference type="Proteomes" id="UP001372834">
    <property type="component" value="Unassembled WGS sequence"/>
</dbReference>
<comment type="caution">
    <text evidence="8">The sequence shown here is derived from an EMBL/GenBank/DDBJ whole genome shotgun (WGS) entry which is preliminary data.</text>
</comment>
<keyword evidence="6 7" id="KW-0472">Membrane</keyword>
<evidence type="ECO:0000256" key="1">
    <source>
        <dbReference type="ARBA" id="ARBA00004167"/>
    </source>
</evidence>
<accession>A0AAN8P506</accession>
<keyword evidence="5 7" id="KW-1133">Transmembrane helix</keyword>
<dbReference type="PANTHER" id="PTHR14274">
    <property type="entry name" value="SMALL INTEGRAL MEMBRANE PROTEIN 8"/>
    <property type="match status" value="1"/>
</dbReference>